<sequence length="156" mass="16475">MGTPDIMKISLAGAQFGARVTLVEPVNIYGCVLGDDVFVGPFVEIQKGARIGNRTRIQSHAFVCELVDIGEDCFVSHGAKFVNDLFSGGGPARGDKSLWMPTRLGDRVSIGTNATVLPVSICDDVVVGAGSVVTRDITESGIYAGNPARKIRGLHD</sequence>
<accession>A0A1M5YX45</accession>
<evidence type="ECO:0000313" key="3">
    <source>
        <dbReference type="Proteomes" id="UP000184226"/>
    </source>
</evidence>
<proteinExistence type="inferred from homology"/>
<dbReference type="AlphaFoldDB" id="A0A1M5YX45"/>
<gene>
    <name evidence="2" type="ORF">SAMN04488135_11133</name>
</gene>
<dbReference type="Proteomes" id="UP000184226">
    <property type="component" value="Unassembled WGS sequence"/>
</dbReference>
<dbReference type="InterPro" id="IPR050179">
    <property type="entry name" value="Trans_hexapeptide_repeat"/>
</dbReference>
<dbReference type="CDD" id="cd03358">
    <property type="entry name" value="LbH_WxcM_N_like"/>
    <property type="match status" value="1"/>
</dbReference>
<evidence type="ECO:0000313" key="2">
    <source>
        <dbReference type="EMBL" id="SHI16616.1"/>
    </source>
</evidence>
<dbReference type="Pfam" id="PF00132">
    <property type="entry name" value="Hexapep"/>
    <property type="match status" value="1"/>
</dbReference>
<dbReference type="PANTHER" id="PTHR43300">
    <property type="entry name" value="ACETYLTRANSFERASE"/>
    <property type="match status" value="1"/>
</dbReference>
<reference evidence="2 3" key="1">
    <citation type="submission" date="2016-11" db="EMBL/GenBank/DDBJ databases">
        <authorList>
            <person name="Jaros S."/>
            <person name="Januszkiewicz K."/>
            <person name="Wedrychowicz H."/>
        </authorList>
    </citation>
    <scope>NUCLEOTIDE SEQUENCE [LARGE SCALE GENOMIC DNA]</scope>
    <source>
        <strain evidence="2 3">CGMCC 1.10190</strain>
    </source>
</reference>
<dbReference type="InterPro" id="IPR001451">
    <property type="entry name" value="Hexapep"/>
</dbReference>
<dbReference type="STRING" id="658167.SAMN04488135_11133"/>
<dbReference type="SUPFAM" id="SSF51161">
    <property type="entry name" value="Trimeric LpxA-like enzymes"/>
    <property type="match status" value="1"/>
</dbReference>
<keyword evidence="3" id="KW-1185">Reference proteome</keyword>
<comment type="similarity">
    <text evidence="1">Belongs to the transferase hexapeptide repeat family.</text>
</comment>
<protein>
    <submittedName>
        <fullName evidence="2">Transferase hexapeptide (Six repeat-containing protein)</fullName>
    </submittedName>
</protein>
<dbReference type="PANTHER" id="PTHR43300:SF4">
    <property type="entry name" value="ACYL-[ACYL-CARRIER-PROTEIN]--UDP-N-ACETYLGLUCOSAMINE O-ACYLTRANSFERASE"/>
    <property type="match status" value="1"/>
</dbReference>
<dbReference type="EMBL" id="FQXE01000011">
    <property type="protein sequence ID" value="SHI16616.1"/>
    <property type="molecule type" value="Genomic_DNA"/>
</dbReference>
<dbReference type="GO" id="GO:0016740">
    <property type="term" value="F:transferase activity"/>
    <property type="evidence" value="ECO:0007669"/>
    <property type="project" value="UniProtKB-KW"/>
</dbReference>
<organism evidence="2 3">
    <name type="scientific">Pollutimonas bauzanensis</name>
    <dbReference type="NCBI Taxonomy" id="658167"/>
    <lineage>
        <taxon>Bacteria</taxon>
        <taxon>Pseudomonadati</taxon>
        <taxon>Pseudomonadota</taxon>
        <taxon>Betaproteobacteria</taxon>
        <taxon>Burkholderiales</taxon>
        <taxon>Alcaligenaceae</taxon>
        <taxon>Pollutimonas</taxon>
    </lineage>
</organism>
<evidence type="ECO:0000256" key="1">
    <source>
        <dbReference type="ARBA" id="ARBA00007274"/>
    </source>
</evidence>
<dbReference type="InterPro" id="IPR011004">
    <property type="entry name" value="Trimer_LpxA-like_sf"/>
</dbReference>
<name>A0A1M5YX45_9BURK</name>
<dbReference type="Gene3D" id="2.160.10.10">
    <property type="entry name" value="Hexapeptide repeat proteins"/>
    <property type="match status" value="1"/>
</dbReference>
<dbReference type="Pfam" id="PF14602">
    <property type="entry name" value="Hexapep_2"/>
    <property type="match status" value="1"/>
</dbReference>
<keyword evidence="2" id="KW-0808">Transferase</keyword>